<proteinExistence type="predicted"/>
<keyword evidence="1" id="KW-1133">Transmembrane helix</keyword>
<dbReference type="EMBL" id="KI395852">
    <property type="protein sequence ID" value="ERM97758.1"/>
    <property type="molecule type" value="Genomic_DNA"/>
</dbReference>
<gene>
    <name evidence="2" type="ORF">AMTR_s01245p00010370</name>
</gene>
<keyword evidence="1" id="KW-0472">Membrane</keyword>
<keyword evidence="1" id="KW-0812">Transmembrane</keyword>
<organism evidence="2 3">
    <name type="scientific">Amborella trichopoda</name>
    <dbReference type="NCBI Taxonomy" id="13333"/>
    <lineage>
        <taxon>Eukaryota</taxon>
        <taxon>Viridiplantae</taxon>
        <taxon>Streptophyta</taxon>
        <taxon>Embryophyta</taxon>
        <taxon>Tracheophyta</taxon>
        <taxon>Spermatophyta</taxon>
        <taxon>Magnoliopsida</taxon>
        <taxon>Amborellales</taxon>
        <taxon>Amborellaceae</taxon>
        <taxon>Amborella</taxon>
    </lineage>
</organism>
<feature type="non-terminal residue" evidence="2">
    <location>
        <position position="58"/>
    </location>
</feature>
<sequence length="58" mass="6702">MGLGKNWTNFENCFADLKVTMMMHGEFLFIGMLGHSISLFNLRSGQRSELKWSTRKFG</sequence>
<evidence type="ECO:0000313" key="2">
    <source>
        <dbReference type="EMBL" id="ERM97758.1"/>
    </source>
</evidence>
<keyword evidence="3" id="KW-1185">Reference proteome</keyword>
<name>W1NQL9_AMBTC</name>
<reference evidence="3" key="1">
    <citation type="journal article" date="2013" name="Science">
        <title>The Amborella genome and the evolution of flowering plants.</title>
        <authorList>
            <consortium name="Amborella Genome Project"/>
        </authorList>
    </citation>
    <scope>NUCLEOTIDE SEQUENCE [LARGE SCALE GENOMIC DNA]</scope>
</reference>
<dbReference type="HOGENOM" id="CLU_3002584_0_0_1"/>
<protein>
    <submittedName>
        <fullName evidence="2">Uncharacterized protein</fullName>
    </submittedName>
</protein>
<dbReference type="AlphaFoldDB" id="W1NQL9"/>
<dbReference type="Proteomes" id="UP000017836">
    <property type="component" value="Unassembled WGS sequence"/>
</dbReference>
<accession>W1NQL9</accession>
<evidence type="ECO:0000256" key="1">
    <source>
        <dbReference type="SAM" id="Phobius"/>
    </source>
</evidence>
<feature type="transmembrane region" description="Helical" evidence="1">
    <location>
        <begin position="20"/>
        <end position="42"/>
    </location>
</feature>
<evidence type="ECO:0000313" key="3">
    <source>
        <dbReference type="Proteomes" id="UP000017836"/>
    </source>
</evidence>